<dbReference type="InterPro" id="IPR019786">
    <property type="entry name" value="Zinc_finger_PHD-type_CS"/>
</dbReference>
<gene>
    <name evidence="30" type="ORF">GDO86_005564</name>
</gene>
<dbReference type="InterPro" id="IPR047432">
    <property type="entry name" value="PHD5_NSD1"/>
</dbReference>
<sequence>MDEACDLSRLRNTSGFLNPVDPNAKSKQGIGERGVLELPNGCSAPLTSPPSQGGNKSGYGEDPASHYIPLRRLQDLASMINIEGINGSQDIEANGSQPHSQSYFYNPSEPKVHFRGQDTSIHVPQELLKSKNLKNGMHSYDSYCHGGMEEPNYAMERLNYNLSGSGFDVNLPVYGQQTPVEENRSKVNPPVFSSELEDFVPLDWTGGEENSMENEHLNTKTSFLSMIQDAEIPNGAHISTTRGSVLDGDMEHSNLLQLDGRINDRGLQTMEHTEDESLSVEEELEDLDANETSDPSGLLFLPRRKKCTPVRYDEGDVVWAKFSRRPWWPCRICANPEQDVHSQSKAPSKRPPRNYYVETLGELTEKIWVPAKALVAFKGAHQFESLPDLRRSQKQREKSFKHKVPSRLLSLWQSSITHAQDCLSRGSDKYEEHDFKDINHQANYDGNDSSRTDNNVFNGFMKSSVCRFDLSSCTKTDLATKKQDECLKLVNLGKRKKKVLQQSDVSSDESRTTDESTLCKFRRKKKGDLKFGLAQSQRDNFVDKQGFKQKTGQLRSNIYSEKSTDESLEPVQGLERIEAPSDTEHEESKHICKLDGSLKGDKFKKVQNDFQHCRSSVEKERFTGTYKNKKQLKMISVSNSTNNKFLETSRSKVVKQSSTEFSDSEDGESDGMVEGARGNHAENKECLSSNTIPLSIPTDKQHTPKPSTTDNQNCSVGDSLSPMPKSENALDSKISPMCLKVSPIKTGRTEAMNLLSNLHEKACDSLENESKVVKRVISGLKELSSRSQNEEGAQSTSSKPSTPLLFSSAPGQSRIPLEPDYKFSNLLMMLKDMHDTQTKERQLMTGQNASNSSPTEKCALTADLDMLQNELDVTSSDNTCATANEACLINTSSTENNDVYQNKTKLSESQKRPNLLGKMRNHKNTCLSVAKDNLLKKCKSEIHESDYLKCTSPNENSCDASTESIGKCPLKSIGHSLQCSTIDMVAVHHEVREPDSEINNECSGLEESENCVAPKKRWKKFSHNSSESGTIISNNACNLPSTFNTDLIKKEEELLDVSKLTQDHETSLVEPELSSIAAPPGTPRRGTNFGKKYRKKNRRRFTRRARERVKTSTPITKNEIKLEHSMQQPCSSNYLGIEISNRIQAPFEFSTGIEIPEKPENIDFTAEHNLDMPEPSLSSKSGTSCSPAQPVGDNPVRQNRRKTKLIPRVCEFDDLDAQLELLEEEDPGPPSKTSKLAPFKKSVLKPTFGFRGVSKRLPESRRRRKRIRLAGKFKRQRRMIYRKARYVVKEDDVNGVASPNDTAEEGLEHEPMGASSRKNQVERSGGGAAMKENVCQVCEKPGELLLCESQCCGAFHLQCLGMDAMPQGKFVCRECSSGYHTCFVCKGSDEEVKRCMLPLCGKYYHEECALKYPPANQHNKGFRCALHICATCYAANPSNPSASKGRLMRCVRCPVAYHANDFCLPAGTFSLASNSIICPNHFTPRRGCKNHEHVNVSWCFVCSEGGSLLCCESCPAAFHQECLNIDMPEGSWFCNDCKAGKKPHYKEVVWVKVGRYRWWPAEVCNPKTIPVNIQKMKHDIGEFPVLFFGSKDYLWTHQARVFHYMEGDALNKDKMCKGMDAVYKKGLMEAADRFEELKAQKEMRQLQEDKKNDKKPPPYKHIKVNRPVGKVQIFTADLSEIPRCNCKATDENPCGQDSECINRMLLYECHPSVCPAGETCQNQAFSKRQYPEVEIFRTLSRGWGLRCLTDVKKGEFVNEYVGEMIDEEECHARIRYAQEHDISNFYMLTLDKDRVIDAGPKGNFARFMNHCCQPNCETQKWTVNGDTRVGLFALCDIKSGTELTFNYNLECLGNGKTVCKCGAPNCSGFLGVRPKNQPVTPLFKGKKRQYIKRKKSEIVKEHEDECFSCGDGGQLVSCKKPGCPKVYHADCLNLTRRPAGKWECPWHQCDVCGKEAASLCEMCPSSFCKQHREGMLFISKLDGRLSCTEHDPCGPHPLEPGEIREFDSSVKEQSKSVGLKKKNTLDSTKQKASCSDKTKPDLSTSSSSSSAENVVPAITETSGSPDTELLDSSEEKSLSAGKILVTHAGQKCAPGSKFFLASASQKTLPAGKVLLTSVGKKSLPAGKVVLASFGKKHLSSGKVLLTSVGKNASSLGKMLVSSVGKQVSPAGKILLTSTGKYTTGNGKEQLASSANQHPSTEKSQLGGSQIQAEKQDEGKVSQKVLINKLIKSSLTETSEETLTTPLEKQSTQNCSADVLKPDNTCQKDPLLKDRLETLNNQPLNTDRKRRTKTHVKKSSKHNPQNSPSTLTERSLISTKNEGILKTSQVEKKTDPIKDVCFPAVIEKPSSPKDQSLSKSKSFSIPETAENSSGTIDKCCRSRILEKYVTPSLTSVHQEKTSHLKSGSSLDCQSPIVSSLSQSASCFKEK</sequence>
<evidence type="ECO:0000256" key="2">
    <source>
        <dbReference type="ARBA" id="ARBA00004286"/>
    </source>
</evidence>
<keyword evidence="15" id="KW-0805">Transcription regulation</keyword>
<keyword evidence="11" id="KW-0677">Repeat</keyword>
<dbReference type="FunFam" id="3.30.40.10:FF:000025">
    <property type="entry name" value="Histone-lysine N-methyltransferase"/>
    <property type="match status" value="1"/>
</dbReference>
<evidence type="ECO:0000256" key="15">
    <source>
        <dbReference type="ARBA" id="ARBA00023015"/>
    </source>
</evidence>
<dbReference type="FunFam" id="3.30.40.10:FF:000093">
    <property type="entry name" value="Histone-lysine N-methyltransferase"/>
    <property type="match status" value="1"/>
</dbReference>
<evidence type="ECO:0000259" key="26">
    <source>
        <dbReference type="PROSITE" id="PS50280"/>
    </source>
</evidence>
<feature type="region of interest" description="Disordered" evidence="24">
    <location>
        <begin position="1296"/>
        <end position="1321"/>
    </location>
</feature>
<dbReference type="Pfam" id="PF17907">
    <property type="entry name" value="AWS"/>
    <property type="match status" value="1"/>
</dbReference>
<dbReference type="InterPro" id="IPR047433">
    <property type="entry name" value="SET_NSD1"/>
</dbReference>
<feature type="compositionally biased region" description="Basic and acidic residues" evidence="24">
    <location>
        <begin position="1992"/>
        <end position="2014"/>
    </location>
</feature>
<feature type="region of interest" description="Disordered" evidence="24">
    <location>
        <begin position="553"/>
        <end position="572"/>
    </location>
</feature>
<evidence type="ECO:0000256" key="22">
    <source>
        <dbReference type="ARBA" id="ARBA00081785"/>
    </source>
</evidence>
<keyword evidence="17" id="KW-0804">Transcription</keyword>
<evidence type="ECO:0000313" key="30">
    <source>
        <dbReference type="EMBL" id="KAG8439398.1"/>
    </source>
</evidence>
<dbReference type="InterPro" id="IPR047423">
    <property type="entry name" value="PWWP_NSD1_rpt2"/>
</dbReference>
<dbReference type="InterPro" id="IPR046341">
    <property type="entry name" value="SET_dom_sf"/>
</dbReference>
<dbReference type="InterPro" id="IPR047429">
    <property type="entry name" value="PHD3_NSD1"/>
</dbReference>
<keyword evidence="18" id="KW-0539">Nucleus</keyword>
<keyword evidence="12 23" id="KW-0863">Zinc-finger</keyword>
<feature type="region of interest" description="Disordered" evidence="24">
    <location>
        <begin position="1066"/>
        <end position="1091"/>
    </location>
</feature>
<evidence type="ECO:0000256" key="9">
    <source>
        <dbReference type="ARBA" id="ARBA00022691"/>
    </source>
</evidence>
<dbReference type="SMART" id="SM00249">
    <property type="entry name" value="PHD"/>
    <property type="match status" value="4"/>
</dbReference>
<feature type="compositionally biased region" description="Low complexity" evidence="24">
    <location>
        <begin position="2236"/>
        <end position="2247"/>
    </location>
</feature>
<dbReference type="CDD" id="cd19210">
    <property type="entry name" value="SET_NSD1"/>
    <property type="match status" value="1"/>
</dbReference>
<comment type="catalytic activity">
    <reaction evidence="19">
        <text>L-lysyl(36)-[histone H3] + 2 S-adenosyl-L-methionine = N(6),N(6)-dimethyl-L-lysyl(36)-[histone H3] + 2 S-adenosyl-L-homocysteine + 2 H(+)</text>
        <dbReference type="Rhea" id="RHEA:60308"/>
        <dbReference type="Rhea" id="RHEA-COMP:9785"/>
        <dbReference type="Rhea" id="RHEA-COMP:9787"/>
        <dbReference type="ChEBI" id="CHEBI:15378"/>
        <dbReference type="ChEBI" id="CHEBI:29969"/>
        <dbReference type="ChEBI" id="CHEBI:57856"/>
        <dbReference type="ChEBI" id="CHEBI:59789"/>
        <dbReference type="ChEBI" id="CHEBI:61976"/>
        <dbReference type="EC" id="2.1.1.357"/>
    </reaction>
</comment>
<feature type="compositionally biased region" description="Polar residues" evidence="24">
    <location>
        <begin position="2403"/>
        <end position="2413"/>
    </location>
</feature>
<dbReference type="Pfam" id="PF22908">
    <property type="entry name" value="PHD_NSD"/>
    <property type="match status" value="1"/>
</dbReference>
<dbReference type="SUPFAM" id="SSF63748">
    <property type="entry name" value="Tudor/PWWP/MBT"/>
    <property type="match status" value="2"/>
</dbReference>
<keyword evidence="13" id="KW-0862">Zinc</keyword>
<evidence type="ECO:0000256" key="18">
    <source>
        <dbReference type="ARBA" id="ARBA00023242"/>
    </source>
</evidence>
<evidence type="ECO:0000256" key="14">
    <source>
        <dbReference type="ARBA" id="ARBA00022853"/>
    </source>
</evidence>
<name>A0A8T2J7N2_9PIPI</name>
<keyword evidence="5" id="KW-0678">Repressor</keyword>
<dbReference type="EC" id="2.1.1.357" evidence="20"/>
<feature type="domain" description="AWS" evidence="29">
    <location>
        <begin position="1679"/>
        <end position="1729"/>
    </location>
</feature>
<evidence type="ECO:0000256" key="13">
    <source>
        <dbReference type="ARBA" id="ARBA00022833"/>
    </source>
</evidence>
<evidence type="ECO:0000313" key="31">
    <source>
        <dbReference type="Proteomes" id="UP000812440"/>
    </source>
</evidence>
<comment type="caution">
    <text evidence="30">The sequence shown here is derived from an EMBL/GenBank/DDBJ whole genome shotgun (WGS) entry which is preliminary data.</text>
</comment>
<dbReference type="SMART" id="SM00317">
    <property type="entry name" value="SET"/>
    <property type="match status" value="1"/>
</dbReference>
<feature type="region of interest" description="Disordered" evidence="24">
    <location>
        <begin position="783"/>
        <end position="817"/>
    </location>
</feature>
<dbReference type="FunFam" id="2.30.30.140:FF:000004">
    <property type="entry name" value="Histone-lysine N-methyltransferase"/>
    <property type="match status" value="1"/>
</dbReference>
<evidence type="ECO:0000259" key="29">
    <source>
        <dbReference type="PROSITE" id="PS51215"/>
    </source>
</evidence>
<dbReference type="InterPro" id="IPR001214">
    <property type="entry name" value="SET_dom"/>
</dbReference>
<protein>
    <recommendedName>
        <fullName evidence="3">Histone-lysine N-methyltransferase, H3 lysine-36 specific</fullName>
        <ecNumber evidence="20">2.1.1.357</ecNumber>
    </recommendedName>
    <alternativeName>
        <fullName evidence="21">H3-K36-HMTase</fullName>
    </alternativeName>
    <alternativeName>
        <fullName evidence="22">Nuclear receptor-binding SET domain-containing protein 1</fullName>
    </alternativeName>
</protein>
<dbReference type="FunFam" id="3.30.40.10:FF:000201">
    <property type="entry name" value="Histone-lysine N-methyltransferase"/>
    <property type="match status" value="1"/>
</dbReference>
<dbReference type="InterPro" id="IPR055197">
    <property type="entry name" value="PHDvar_NSD"/>
</dbReference>
<dbReference type="GO" id="GO:0005694">
    <property type="term" value="C:chromosome"/>
    <property type="evidence" value="ECO:0007669"/>
    <property type="project" value="UniProtKB-SubCell"/>
</dbReference>
<dbReference type="Pfam" id="PF23011">
    <property type="entry name" value="PHD-1st_NSD"/>
    <property type="match status" value="1"/>
</dbReference>
<feature type="domain" description="SET" evidence="26">
    <location>
        <begin position="1731"/>
        <end position="1848"/>
    </location>
</feature>
<keyword evidence="14" id="KW-0156">Chromatin regulator</keyword>
<dbReference type="FunFam" id="3.30.40.10:FF:000153">
    <property type="entry name" value="Histone-lysine N-methyltransferase NSD2"/>
    <property type="match status" value="1"/>
</dbReference>
<dbReference type="PROSITE" id="PS50016">
    <property type="entry name" value="ZF_PHD_2"/>
    <property type="match status" value="2"/>
</dbReference>
<keyword evidence="8" id="KW-0808">Transferase</keyword>
<evidence type="ECO:0000256" key="23">
    <source>
        <dbReference type="PROSITE-ProRule" id="PRU00146"/>
    </source>
</evidence>
<evidence type="ECO:0000256" key="7">
    <source>
        <dbReference type="ARBA" id="ARBA00022603"/>
    </source>
</evidence>
<dbReference type="PROSITE" id="PS01359">
    <property type="entry name" value="ZF_PHD_1"/>
    <property type="match status" value="1"/>
</dbReference>
<dbReference type="Gene3D" id="3.30.40.10">
    <property type="entry name" value="Zinc/RING finger domain, C3HC4 (zinc finger)"/>
    <property type="match status" value="4"/>
</dbReference>
<feature type="domain" description="Post-SET" evidence="28">
    <location>
        <begin position="1855"/>
        <end position="1871"/>
    </location>
</feature>
<dbReference type="Gene3D" id="2.30.30.140">
    <property type="match status" value="2"/>
</dbReference>
<evidence type="ECO:0000256" key="17">
    <source>
        <dbReference type="ARBA" id="ARBA00023163"/>
    </source>
</evidence>
<dbReference type="SMART" id="SM00570">
    <property type="entry name" value="AWS"/>
    <property type="match status" value="1"/>
</dbReference>
<feature type="domain" description="PHD-type" evidence="25">
    <location>
        <begin position="1496"/>
        <end position="1540"/>
    </location>
</feature>
<dbReference type="SUPFAM" id="SSF57903">
    <property type="entry name" value="FYVE/PHD zinc finger"/>
    <property type="match status" value="3"/>
</dbReference>
<evidence type="ECO:0000256" key="20">
    <source>
        <dbReference type="ARBA" id="ARBA00066810"/>
    </source>
</evidence>
<keyword evidence="6" id="KW-0597">Phosphoprotein</keyword>
<dbReference type="GO" id="GO:0005654">
    <property type="term" value="C:nucleoplasm"/>
    <property type="evidence" value="ECO:0007669"/>
    <property type="project" value="UniProtKB-ARBA"/>
</dbReference>
<dbReference type="PROSITE" id="PS50812">
    <property type="entry name" value="PWWP"/>
    <property type="match status" value="2"/>
</dbReference>
<dbReference type="InterPro" id="IPR059153">
    <property type="entry name" value="NSD_PHD-1st"/>
</dbReference>
<dbReference type="PROSITE" id="PS50280">
    <property type="entry name" value="SET"/>
    <property type="match status" value="1"/>
</dbReference>
<evidence type="ECO:0000256" key="21">
    <source>
        <dbReference type="ARBA" id="ARBA00080495"/>
    </source>
</evidence>
<dbReference type="Pfam" id="PF00856">
    <property type="entry name" value="SET"/>
    <property type="match status" value="1"/>
</dbReference>
<feature type="region of interest" description="Disordered" evidence="24">
    <location>
        <begin position="2393"/>
        <end position="2413"/>
    </location>
</feature>
<dbReference type="Pfam" id="PF00628">
    <property type="entry name" value="PHD"/>
    <property type="match status" value="1"/>
</dbReference>
<dbReference type="InterPro" id="IPR047426">
    <property type="entry name" value="PHD1_NSD1_2"/>
</dbReference>
<evidence type="ECO:0000256" key="11">
    <source>
        <dbReference type="ARBA" id="ARBA00022737"/>
    </source>
</evidence>
<evidence type="ECO:0000256" key="6">
    <source>
        <dbReference type="ARBA" id="ARBA00022553"/>
    </source>
</evidence>
<dbReference type="FunFam" id="2.170.270.10:FF:000002">
    <property type="entry name" value="Histone-lysine N-methyltransferase"/>
    <property type="match status" value="1"/>
</dbReference>
<feature type="compositionally biased region" description="Polar residues" evidence="24">
    <location>
        <begin position="2351"/>
        <end position="2374"/>
    </location>
</feature>
<dbReference type="InterPro" id="IPR003616">
    <property type="entry name" value="Post-SET_dom"/>
</dbReference>
<accession>A0A8T2J7N2</accession>
<dbReference type="Proteomes" id="UP000812440">
    <property type="component" value="Chromosome 3"/>
</dbReference>
<keyword evidence="9" id="KW-0949">S-adenosyl-L-methionine</keyword>
<feature type="region of interest" description="Disordered" evidence="24">
    <location>
        <begin position="2236"/>
        <end position="2329"/>
    </location>
</feature>
<keyword evidence="10" id="KW-0479">Metal-binding</keyword>
<feature type="region of interest" description="Disordered" evidence="24">
    <location>
        <begin position="2348"/>
        <end position="2375"/>
    </location>
</feature>
<dbReference type="Pfam" id="PF00855">
    <property type="entry name" value="PWWP"/>
    <property type="match status" value="2"/>
</dbReference>
<dbReference type="CDD" id="cd20164">
    <property type="entry name" value="PWWP_NSD1_rpt2"/>
    <property type="match status" value="1"/>
</dbReference>
<dbReference type="InterPro" id="IPR013083">
    <property type="entry name" value="Znf_RING/FYVE/PHD"/>
</dbReference>
<evidence type="ECO:0000256" key="12">
    <source>
        <dbReference type="ARBA" id="ARBA00022771"/>
    </source>
</evidence>
<dbReference type="CDD" id="cd20161">
    <property type="entry name" value="PWWP_NSD1_rpt1"/>
    <property type="match status" value="1"/>
</dbReference>
<dbReference type="Pfam" id="PF23004">
    <property type="entry name" value="PHDvar_NSD"/>
    <property type="match status" value="1"/>
</dbReference>
<dbReference type="OrthoDB" id="422362at2759"/>
<feature type="compositionally biased region" description="Polar residues" evidence="24">
    <location>
        <begin position="785"/>
        <end position="811"/>
    </location>
</feature>
<dbReference type="SMART" id="SM00293">
    <property type="entry name" value="PWWP"/>
    <property type="match status" value="2"/>
</dbReference>
<proteinExistence type="predicted"/>
<feature type="region of interest" description="Disordered" evidence="24">
    <location>
        <begin position="648"/>
        <end position="731"/>
    </location>
</feature>
<feature type="compositionally biased region" description="Basic residues" evidence="24">
    <location>
        <begin position="2287"/>
        <end position="2300"/>
    </location>
</feature>
<dbReference type="InterPro" id="IPR047430">
    <property type="entry name" value="PHD4_NSD1"/>
</dbReference>
<dbReference type="InterPro" id="IPR050777">
    <property type="entry name" value="SET2_Histone-Lys_MeTrsfase"/>
</dbReference>
<dbReference type="InterPro" id="IPR006560">
    <property type="entry name" value="AWS_dom"/>
</dbReference>
<dbReference type="PROSITE" id="PS50868">
    <property type="entry name" value="POST_SET"/>
    <property type="match status" value="1"/>
</dbReference>
<reference evidence="30" key="1">
    <citation type="thesis" date="2020" institute="ProQuest LLC" country="789 East Eisenhower Parkway, Ann Arbor, MI, USA">
        <title>Comparative Genomics and Chromosome Evolution.</title>
        <authorList>
            <person name="Mudd A.B."/>
        </authorList>
    </citation>
    <scope>NUCLEOTIDE SEQUENCE</scope>
    <source>
        <strain evidence="30">Female2</strain>
        <tissue evidence="30">Blood</tissue>
    </source>
</reference>
<feature type="compositionally biased region" description="Acidic residues" evidence="24">
    <location>
        <begin position="662"/>
        <end position="671"/>
    </location>
</feature>
<feature type="domain" description="PHD-type" evidence="25">
    <location>
        <begin position="1332"/>
        <end position="1378"/>
    </location>
</feature>
<dbReference type="InterPro" id="IPR019787">
    <property type="entry name" value="Znf_PHD-finger"/>
</dbReference>
<dbReference type="FunFam" id="2.30.30.140:FF:000059">
    <property type="entry name" value="Histone-lysine N-methyltransferase"/>
    <property type="match status" value="1"/>
</dbReference>
<evidence type="ECO:0000256" key="16">
    <source>
        <dbReference type="ARBA" id="ARBA00023159"/>
    </source>
</evidence>
<feature type="domain" description="PWWP" evidence="27">
    <location>
        <begin position="314"/>
        <end position="379"/>
    </location>
</feature>
<dbReference type="InterPro" id="IPR001965">
    <property type="entry name" value="Znf_PHD"/>
</dbReference>
<evidence type="ECO:0000259" key="27">
    <source>
        <dbReference type="PROSITE" id="PS50812"/>
    </source>
</evidence>
<dbReference type="InterPro" id="IPR011011">
    <property type="entry name" value="Znf_FYVE_PHD"/>
</dbReference>
<feature type="compositionally biased region" description="Polar residues" evidence="24">
    <location>
        <begin position="704"/>
        <end position="718"/>
    </location>
</feature>
<dbReference type="EMBL" id="JAACNH010000006">
    <property type="protein sequence ID" value="KAG8439398.1"/>
    <property type="molecule type" value="Genomic_DNA"/>
</dbReference>
<dbReference type="CDD" id="cd15656">
    <property type="entry name" value="PHD4_NSD1"/>
    <property type="match status" value="1"/>
</dbReference>
<dbReference type="SMART" id="SM00508">
    <property type="entry name" value="PostSET"/>
    <property type="match status" value="1"/>
</dbReference>
<dbReference type="PROSITE" id="PS51215">
    <property type="entry name" value="AWS"/>
    <property type="match status" value="1"/>
</dbReference>
<dbReference type="Gene3D" id="2.170.270.10">
    <property type="entry name" value="SET domain"/>
    <property type="match status" value="1"/>
</dbReference>
<dbReference type="GO" id="GO:0016922">
    <property type="term" value="F:nuclear receptor binding"/>
    <property type="evidence" value="ECO:0007669"/>
    <property type="project" value="UniProtKB-ARBA"/>
</dbReference>
<feature type="region of interest" description="Disordered" evidence="24">
    <location>
        <begin position="1169"/>
        <end position="1200"/>
    </location>
</feature>
<dbReference type="GO" id="GO:0008270">
    <property type="term" value="F:zinc ion binding"/>
    <property type="evidence" value="ECO:0007669"/>
    <property type="project" value="UniProtKB-KW"/>
</dbReference>
<feature type="region of interest" description="Disordered" evidence="24">
    <location>
        <begin position="2184"/>
        <end position="2218"/>
    </location>
</feature>
<dbReference type="CDD" id="cd15648">
    <property type="entry name" value="PHD1_NSD1_2"/>
    <property type="match status" value="1"/>
</dbReference>
<dbReference type="InterPro" id="IPR041306">
    <property type="entry name" value="C5HCH"/>
</dbReference>
<dbReference type="SUPFAM" id="SSF82199">
    <property type="entry name" value="SET domain"/>
    <property type="match status" value="1"/>
</dbReference>
<feature type="compositionally biased region" description="Polar residues" evidence="24">
    <location>
        <begin position="1176"/>
        <end position="1187"/>
    </location>
</feature>
<keyword evidence="31" id="KW-1185">Reference proteome</keyword>
<feature type="region of interest" description="Disordered" evidence="24">
    <location>
        <begin position="37"/>
        <end position="63"/>
    </location>
</feature>
<dbReference type="CDD" id="cd15653">
    <property type="entry name" value="PHD3_NSD1"/>
    <property type="match status" value="1"/>
</dbReference>
<dbReference type="GO" id="GO:0032259">
    <property type="term" value="P:methylation"/>
    <property type="evidence" value="ECO:0007669"/>
    <property type="project" value="UniProtKB-KW"/>
</dbReference>
<dbReference type="CDD" id="cd15659">
    <property type="entry name" value="PHD5_NSD1"/>
    <property type="match status" value="1"/>
</dbReference>
<keyword evidence="7" id="KW-0489">Methyltransferase</keyword>
<evidence type="ECO:0000259" key="25">
    <source>
        <dbReference type="PROSITE" id="PS50016"/>
    </source>
</evidence>
<dbReference type="GO" id="GO:0003712">
    <property type="term" value="F:transcription coregulator activity"/>
    <property type="evidence" value="ECO:0007669"/>
    <property type="project" value="UniProtKB-ARBA"/>
</dbReference>
<keyword evidence="4" id="KW-0158">Chromosome</keyword>
<evidence type="ECO:0000256" key="5">
    <source>
        <dbReference type="ARBA" id="ARBA00022491"/>
    </source>
</evidence>
<evidence type="ECO:0000259" key="28">
    <source>
        <dbReference type="PROSITE" id="PS50868"/>
    </source>
</evidence>
<feature type="compositionally biased region" description="Polar residues" evidence="24">
    <location>
        <begin position="45"/>
        <end position="54"/>
    </location>
</feature>
<dbReference type="InterPro" id="IPR000313">
    <property type="entry name" value="PWWP_dom"/>
</dbReference>
<evidence type="ECO:0000256" key="10">
    <source>
        <dbReference type="ARBA" id="ARBA00022723"/>
    </source>
</evidence>
<keyword evidence="16" id="KW-0010">Activator</keyword>
<evidence type="ECO:0000256" key="19">
    <source>
        <dbReference type="ARBA" id="ARBA00050654"/>
    </source>
</evidence>
<dbReference type="PANTHER" id="PTHR22884">
    <property type="entry name" value="SET DOMAIN PROTEINS"/>
    <property type="match status" value="1"/>
</dbReference>
<evidence type="ECO:0000256" key="1">
    <source>
        <dbReference type="ARBA" id="ARBA00004123"/>
    </source>
</evidence>
<feature type="domain" description="PWWP" evidence="27">
    <location>
        <begin position="1545"/>
        <end position="1607"/>
    </location>
</feature>
<evidence type="ECO:0000256" key="8">
    <source>
        <dbReference type="ARBA" id="ARBA00022679"/>
    </source>
</evidence>
<evidence type="ECO:0000256" key="4">
    <source>
        <dbReference type="ARBA" id="ARBA00022454"/>
    </source>
</evidence>
<dbReference type="GO" id="GO:0140954">
    <property type="term" value="F:histone H3K36 dimethyltransferase activity"/>
    <property type="evidence" value="ECO:0007669"/>
    <property type="project" value="UniProtKB-EC"/>
</dbReference>
<dbReference type="Pfam" id="PF17982">
    <property type="entry name" value="C5HCH"/>
    <property type="match status" value="1"/>
</dbReference>
<organism evidence="30 31">
    <name type="scientific">Hymenochirus boettgeri</name>
    <name type="common">Congo dwarf clawed frog</name>
    <dbReference type="NCBI Taxonomy" id="247094"/>
    <lineage>
        <taxon>Eukaryota</taxon>
        <taxon>Metazoa</taxon>
        <taxon>Chordata</taxon>
        <taxon>Craniata</taxon>
        <taxon>Vertebrata</taxon>
        <taxon>Euteleostomi</taxon>
        <taxon>Amphibia</taxon>
        <taxon>Batrachia</taxon>
        <taxon>Anura</taxon>
        <taxon>Pipoidea</taxon>
        <taxon>Pipidae</taxon>
        <taxon>Pipinae</taxon>
        <taxon>Hymenochirus</taxon>
    </lineage>
</organism>
<feature type="region of interest" description="Disordered" evidence="24">
    <location>
        <begin position="1992"/>
        <end position="2073"/>
    </location>
</feature>
<feature type="compositionally biased region" description="Polar residues" evidence="24">
    <location>
        <begin position="2184"/>
        <end position="2212"/>
    </location>
</feature>
<evidence type="ECO:0000256" key="24">
    <source>
        <dbReference type="SAM" id="MobiDB-lite"/>
    </source>
</evidence>
<evidence type="ECO:0000256" key="3">
    <source>
        <dbReference type="ARBA" id="ARBA00018028"/>
    </source>
</evidence>
<feature type="compositionally biased region" description="Polar residues" evidence="24">
    <location>
        <begin position="2301"/>
        <end position="2320"/>
    </location>
</feature>
<comment type="subcellular location">
    <subcellularLocation>
        <location evidence="2">Chromosome</location>
    </subcellularLocation>
    <subcellularLocation>
        <location evidence="1">Nucleus</location>
    </subcellularLocation>
</comment>
<dbReference type="InterPro" id="IPR055198">
    <property type="entry name" value="NSD_PHD"/>
</dbReference>